<reference evidence="2 3" key="1">
    <citation type="submission" date="2017-07" db="EMBL/GenBank/DDBJ databases">
        <title>Fictibacillus sp. nov. GDSW-R2A3 Genome sequencing and assembly.</title>
        <authorList>
            <person name="Mayilraj S."/>
        </authorList>
    </citation>
    <scope>NUCLEOTIDE SEQUENCE [LARGE SCALE GENOMIC DNA]</scope>
    <source>
        <strain evidence="2 3">GDSW-R2A3</strain>
    </source>
</reference>
<gene>
    <name evidence="2" type="ORF">CGZ90_01475</name>
</gene>
<dbReference type="OrthoDB" id="5464839at2"/>
<dbReference type="RefSeq" id="WP_094250560.1">
    <property type="nucleotide sequence ID" value="NZ_JBHLXL010000001.1"/>
</dbReference>
<evidence type="ECO:0000259" key="1">
    <source>
        <dbReference type="Pfam" id="PF12867"/>
    </source>
</evidence>
<evidence type="ECO:0000313" key="3">
    <source>
        <dbReference type="Proteomes" id="UP000215059"/>
    </source>
</evidence>
<dbReference type="Pfam" id="PF12867">
    <property type="entry name" value="DinB_2"/>
    <property type="match status" value="1"/>
</dbReference>
<dbReference type="Gene3D" id="1.20.120.450">
    <property type="entry name" value="dinb family like domain"/>
    <property type="match status" value="1"/>
</dbReference>
<comment type="caution">
    <text evidence="2">The sequence shown here is derived from an EMBL/GenBank/DDBJ whole genome shotgun (WGS) entry which is preliminary data.</text>
</comment>
<proteinExistence type="predicted"/>
<dbReference type="SUPFAM" id="SSF109854">
    <property type="entry name" value="DinB/YfiT-like putative metalloenzymes"/>
    <property type="match status" value="1"/>
</dbReference>
<dbReference type="InterPro" id="IPR034660">
    <property type="entry name" value="DinB/YfiT-like"/>
</dbReference>
<dbReference type="InterPro" id="IPR024775">
    <property type="entry name" value="DinB-like"/>
</dbReference>
<dbReference type="Proteomes" id="UP000215059">
    <property type="component" value="Unassembled WGS sequence"/>
</dbReference>
<dbReference type="EMBL" id="NOII01000001">
    <property type="protein sequence ID" value="OYD58599.1"/>
    <property type="molecule type" value="Genomic_DNA"/>
</dbReference>
<name>A0A235FBN1_9BACL</name>
<organism evidence="2 3">
    <name type="scientific">Fictibacillus aquaticus</name>
    <dbReference type="NCBI Taxonomy" id="2021314"/>
    <lineage>
        <taxon>Bacteria</taxon>
        <taxon>Bacillati</taxon>
        <taxon>Bacillota</taxon>
        <taxon>Bacilli</taxon>
        <taxon>Bacillales</taxon>
        <taxon>Fictibacillaceae</taxon>
        <taxon>Fictibacillus</taxon>
    </lineage>
</organism>
<sequence>MDKIIQFINEERARLWITAEGLSEEQLNDQSEPEKWSVMQVLQHLYLIEKSITRSIQDHIKKVDVLATENKPIHLTVDRTTKVEAPDYVIPSREFTTMQTMRDRLEGSRKALLELVSGTDHDEMCKKGFKHPIFGMLNLEQWVEFIGYHEKRHIFQIEEIIADKLINKQ</sequence>
<feature type="domain" description="DinB-like" evidence="1">
    <location>
        <begin position="10"/>
        <end position="157"/>
    </location>
</feature>
<keyword evidence="3" id="KW-1185">Reference proteome</keyword>
<protein>
    <recommendedName>
        <fullName evidence="1">DinB-like domain-containing protein</fullName>
    </recommendedName>
</protein>
<dbReference type="AlphaFoldDB" id="A0A235FBN1"/>
<accession>A0A235FBN1</accession>
<evidence type="ECO:0000313" key="2">
    <source>
        <dbReference type="EMBL" id="OYD58599.1"/>
    </source>
</evidence>